<dbReference type="PANTHER" id="PTHR12001:SF69">
    <property type="entry name" value="ALL TRANS-POLYPRENYL-DIPHOSPHATE SYNTHASE PDSS1"/>
    <property type="match status" value="1"/>
</dbReference>
<evidence type="ECO:0000256" key="4">
    <source>
        <dbReference type="ARBA" id="ARBA00022723"/>
    </source>
</evidence>
<dbReference type="PROSITE" id="PS00723">
    <property type="entry name" value="POLYPRENYL_SYNTHASE_1"/>
    <property type="match status" value="1"/>
</dbReference>
<evidence type="ECO:0000313" key="7">
    <source>
        <dbReference type="EMBL" id="KRL27250.1"/>
    </source>
</evidence>
<evidence type="ECO:0000256" key="2">
    <source>
        <dbReference type="ARBA" id="ARBA00006706"/>
    </source>
</evidence>
<reference evidence="7 8" key="1">
    <citation type="journal article" date="2015" name="Genome Announc.">
        <title>Expanding the biotechnology potential of lactobacilli through comparative genomics of 213 strains and associated genera.</title>
        <authorList>
            <person name="Sun Z."/>
            <person name="Harris H.M."/>
            <person name="McCann A."/>
            <person name="Guo C."/>
            <person name="Argimon S."/>
            <person name="Zhang W."/>
            <person name="Yang X."/>
            <person name="Jeffery I.B."/>
            <person name="Cooney J.C."/>
            <person name="Kagawa T.F."/>
            <person name="Liu W."/>
            <person name="Song Y."/>
            <person name="Salvetti E."/>
            <person name="Wrobel A."/>
            <person name="Rasinkangas P."/>
            <person name="Parkhill J."/>
            <person name="Rea M.C."/>
            <person name="O'Sullivan O."/>
            <person name="Ritari J."/>
            <person name="Douillard F.P."/>
            <person name="Paul Ross R."/>
            <person name="Yang R."/>
            <person name="Briner A.E."/>
            <person name="Felis G.E."/>
            <person name="de Vos W.M."/>
            <person name="Barrangou R."/>
            <person name="Klaenhammer T.R."/>
            <person name="Caufield P.W."/>
            <person name="Cui Y."/>
            <person name="Zhang H."/>
            <person name="O'Toole P.W."/>
        </authorList>
    </citation>
    <scope>NUCLEOTIDE SEQUENCE [LARGE SCALE GENOMIC DNA]</scope>
    <source>
        <strain evidence="7 8">DSM 13145</strain>
    </source>
</reference>
<gene>
    <name evidence="7" type="ORF">FD27_GL001004</name>
</gene>
<dbReference type="AlphaFoldDB" id="A0A0R1PAX4"/>
<dbReference type="InterPro" id="IPR033749">
    <property type="entry name" value="Polyprenyl_synt_CS"/>
</dbReference>
<dbReference type="STRING" id="1423746.FD27_GL001004"/>
<dbReference type="SFLD" id="SFLDS00005">
    <property type="entry name" value="Isoprenoid_Synthase_Type_I"/>
    <property type="match status" value="1"/>
</dbReference>
<dbReference type="PANTHER" id="PTHR12001">
    <property type="entry name" value="GERANYLGERANYL PYROPHOSPHATE SYNTHASE"/>
    <property type="match status" value="1"/>
</dbReference>
<dbReference type="PATRIC" id="fig|1423746.3.peg.1018"/>
<comment type="caution">
    <text evidence="7">The sequence shown here is derived from an EMBL/GenBank/DDBJ whole genome shotgun (WGS) entry which is preliminary data.</text>
</comment>
<dbReference type="SUPFAM" id="SSF48576">
    <property type="entry name" value="Terpenoid synthases"/>
    <property type="match status" value="1"/>
</dbReference>
<evidence type="ECO:0000313" key="8">
    <source>
        <dbReference type="Proteomes" id="UP000051445"/>
    </source>
</evidence>
<accession>A0A0R1PAX4</accession>
<keyword evidence="3 6" id="KW-0808">Transferase</keyword>
<evidence type="ECO:0000256" key="6">
    <source>
        <dbReference type="RuleBase" id="RU004466"/>
    </source>
</evidence>
<dbReference type="GO" id="GO:0046872">
    <property type="term" value="F:metal ion binding"/>
    <property type="evidence" value="ECO:0007669"/>
    <property type="project" value="UniProtKB-KW"/>
</dbReference>
<dbReference type="InterPro" id="IPR000092">
    <property type="entry name" value="Polyprenyl_synt"/>
</dbReference>
<proteinExistence type="inferred from homology"/>
<keyword evidence="4" id="KW-0479">Metal-binding</keyword>
<keyword evidence="8" id="KW-1185">Reference proteome</keyword>
<evidence type="ECO:0000256" key="5">
    <source>
        <dbReference type="ARBA" id="ARBA00022842"/>
    </source>
</evidence>
<dbReference type="Gene3D" id="1.10.600.10">
    <property type="entry name" value="Farnesyl Diphosphate Synthase"/>
    <property type="match status" value="1"/>
</dbReference>
<organism evidence="7 8">
    <name type="scientific">Limosilactobacillus frumenti DSM 13145</name>
    <dbReference type="NCBI Taxonomy" id="1423746"/>
    <lineage>
        <taxon>Bacteria</taxon>
        <taxon>Bacillati</taxon>
        <taxon>Bacillota</taxon>
        <taxon>Bacilli</taxon>
        <taxon>Lactobacillales</taxon>
        <taxon>Lactobacillaceae</taxon>
        <taxon>Limosilactobacillus</taxon>
    </lineage>
</organism>
<evidence type="ECO:0000256" key="3">
    <source>
        <dbReference type="ARBA" id="ARBA00022679"/>
    </source>
</evidence>
<protein>
    <submittedName>
        <fullName evidence="7">Trans-hexaprenyltranstransferase</fullName>
    </submittedName>
</protein>
<dbReference type="GO" id="GO:0008299">
    <property type="term" value="P:isoprenoid biosynthetic process"/>
    <property type="evidence" value="ECO:0007669"/>
    <property type="project" value="InterPro"/>
</dbReference>
<name>A0A0R1PAX4_9LACO</name>
<comment type="similarity">
    <text evidence="2 6">Belongs to the FPP/GGPP synthase family.</text>
</comment>
<sequence length="326" mass="36440">MDKKYFLADPELAEALQSVSRLINQRIQIKNTNLEKALQNMASNGGKYLRPAFCLLFAKITNPDDWDSGRLIKIAASLEILHMATLIHDDVIDDSPERRGAVSIQAAFGKDTAVYSGDYLFTIFFDLLVESMAKSPFLQTNARAMRQILFGELGQMDQRFNQHQALLSYFNNVNGKTATLFALAAHEGAYFAGADRQSAYLARRIGRLIGISFQILDDTLDYSDGNHLNKPVLEDLATGVYSLPLLLVLRQYPDELAPLLNQGRQMTKEDMQQVQSIVHAHQGSQQAQQMAAAFTHKALTLIDQLPHSASQQLLKKLTTKLLTRTI</sequence>
<comment type="cofactor">
    <cofactor evidence="1">
        <name>Mg(2+)</name>
        <dbReference type="ChEBI" id="CHEBI:18420"/>
    </cofactor>
</comment>
<dbReference type="InterPro" id="IPR008949">
    <property type="entry name" value="Isoprenoid_synthase_dom_sf"/>
</dbReference>
<keyword evidence="5" id="KW-0460">Magnesium</keyword>
<dbReference type="CDD" id="cd00685">
    <property type="entry name" value="Trans_IPPS_HT"/>
    <property type="match status" value="1"/>
</dbReference>
<dbReference type="RefSeq" id="WP_057751076.1">
    <property type="nucleotide sequence ID" value="NZ_AZER01000016.1"/>
</dbReference>
<dbReference type="Proteomes" id="UP000051445">
    <property type="component" value="Unassembled WGS sequence"/>
</dbReference>
<dbReference type="Pfam" id="PF00348">
    <property type="entry name" value="polyprenyl_synt"/>
    <property type="match status" value="1"/>
</dbReference>
<dbReference type="GO" id="GO:0004659">
    <property type="term" value="F:prenyltransferase activity"/>
    <property type="evidence" value="ECO:0007669"/>
    <property type="project" value="InterPro"/>
</dbReference>
<evidence type="ECO:0000256" key="1">
    <source>
        <dbReference type="ARBA" id="ARBA00001946"/>
    </source>
</evidence>
<dbReference type="OrthoDB" id="9805316at2"/>
<dbReference type="EMBL" id="AZER01000016">
    <property type="protein sequence ID" value="KRL27250.1"/>
    <property type="molecule type" value="Genomic_DNA"/>
</dbReference>